<comment type="caution">
    <text evidence="1">The sequence shown here is derived from an EMBL/GenBank/DDBJ whole genome shotgun (WGS) entry which is preliminary data.</text>
</comment>
<protein>
    <submittedName>
        <fullName evidence="1">Uncharacterized protein</fullName>
    </submittedName>
</protein>
<accession>A0ABU7BT83</accession>
<evidence type="ECO:0000313" key="2">
    <source>
        <dbReference type="Proteomes" id="UP001345963"/>
    </source>
</evidence>
<dbReference type="EMBL" id="JAHUTI010069019">
    <property type="protein sequence ID" value="MED6253887.1"/>
    <property type="molecule type" value="Genomic_DNA"/>
</dbReference>
<proteinExistence type="predicted"/>
<gene>
    <name evidence="1" type="ORF">ATANTOWER_006757</name>
</gene>
<organism evidence="1 2">
    <name type="scientific">Ataeniobius toweri</name>
    <dbReference type="NCBI Taxonomy" id="208326"/>
    <lineage>
        <taxon>Eukaryota</taxon>
        <taxon>Metazoa</taxon>
        <taxon>Chordata</taxon>
        <taxon>Craniata</taxon>
        <taxon>Vertebrata</taxon>
        <taxon>Euteleostomi</taxon>
        <taxon>Actinopterygii</taxon>
        <taxon>Neopterygii</taxon>
        <taxon>Teleostei</taxon>
        <taxon>Neoteleostei</taxon>
        <taxon>Acanthomorphata</taxon>
        <taxon>Ovalentaria</taxon>
        <taxon>Atherinomorphae</taxon>
        <taxon>Cyprinodontiformes</taxon>
        <taxon>Goodeidae</taxon>
        <taxon>Ataeniobius</taxon>
    </lineage>
</organism>
<dbReference type="Proteomes" id="UP001345963">
    <property type="component" value="Unassembled WGS sequence"/>
</dbReference>
<sequence>MLFSQQSRNQVCTSQLGGRLADNPFKEDHILTVQVLLLRSAHFMCGGFAHCLTDSRPSHAVLRRGDPIRDRLARHRCCFSLSSITQNNDPINGSAPNGTEL</sequence>
<name>A0ABU7BT83_9TELE</name>
<keyword evidence="2" id="KW-1185">Reference proteome</keyword>
<reference evidence="1 2" key="1">
    <citation type="submission" date="2021-07" db="EMBL/GenBank/DDBJ databases">
        <authorList>
            <person name="Palmer J.M."/>
        </authorList>
    </citation>
    <scope>NUCLEOTIDE SEQUENCE [LARGE SCALE GENOMIC DNA]</scope>
    <source>
        <strain evidence="1 2">AT_MEX2019</strain>
        <tissue evidence="1">Muscle</tissue>
    </source>
</reference>
<evidence type="ECO:0000313" key="1">
    <source>
        <dbReference type="EMBL" id="MED6253887.1"/>
    </source>
</evidence>